<dbReference type="OrthoDB" id="6077919at2759"/>
<evidence type="ECO:0000256" key="1">
    <source>
        <dbReference type="SAM" id="MobiDB-lite"/>
    </source>
</evidence>
<feature type="compositionally biased region" description="Basic and acidic residues" evidence="1">
    <location>
        <begin position="34"/>
        <end position="48"/>
    </location>
</feature>
<gene>
    <name evidence="2" type="ORF">BGZ97_003503</name>
</gene>
<reference evidence="2" key="1">
    <citation type="journal article" date="2020" name="Fungal Divers.">
        <title>Resolving the Mortierellaceae phylogeny through synthesis of multi-gene phylogenetics and phylogenomics.</title>
        <authorList>
            <person name="Vandepol N."/>
            <person name="Liber J."/>
            <person name="Desiro A."/>
            <person name="Na H."/>
            <person name="Kennedy M."/>
            <person name="Barry K."/>
            <person name="Grigoriev I.V."/>
            <person name="Miller A.N."/>
            <person name="O'Donnell K."/>
            <person name="Stajich J.E."/>
            <person name="Bonito G."/>
        </authorList>
    </citation>
    <scope>NUCLEOTIDE SEQUENCE</scope>
    <source>
        <strain evidence="2">NVP60</strain>
    </source>
</reference>
<feature type="compositionally biased region" description="Polar residues" evidence="1">
    <location>
        <begin position="16"/>
        <end position="31"/>
    </location>
</feature>
<organism evidence="2 3">
    <name type="scientific">Linnemannia gamsii</name>
    <dbReference type="NCBI Taxonomy" id="64522"/>
    <lineage>
        <taxon>Eukaryota</taxon>
        <taxon>Fungi</taxon>
        <taxon>Fungi incertae sedis</taxon>
        <taxon>Mucoromycota</taxon>
        <taxon>Mortierellomycotina</taxon>
        <taxon>Mortierellomycetes</taxon>
        <taxon>Mortierellales</taxon>
        <taxon>Mortierellaceae</taxon>
        <taxon>Linnemannia</taxon>
    </lineage>
</organism>
<feature type="compositionally biased region" description="Basic and acidic residues" evidence="1">
    <location>
        <begin position="223"/>
        <end position="234"/>
    </location>
</feature>
<sequence length="336" mass="36585">MTTDGIMAVTKGTAAASLSDNRPSRHQTTGKPSFPKEEPIDRYERPGDLAHSPTGGLVQLATKAFSSSHQGGNHESDPLTLKQQQRQPPRPSSAFASDEAMSSSSAKLARDHSPDYHLYSNDLGERSSAHHYDTARGPFAAYEQAYQPYPSGNGPNADAAYAFHPPAQHRRAEDDIRLARGSASQPLHSHDQRHHYPALSPQPHHSSRYSRDSTHARTLIHGSPEHGFDGHGGLERMQGQGLDDGRDMTRTYDGRYDAESQHRMRRRRGDYETISEPQSTSLAAAAAGAVGAGTVPLRREGQRGIRSSVSESDLASVELKQERERRLGGGSLGKDG</sequence>
<feature type="compositionally biased region" description="Low complexity" evidence="1">
    <location>
        <begin position="283"/>
        <end position="293"/>
    </location>
</feature>
<protein>
    <submittedName>
        <fullName evidence="2">Uncharacterized protein</fullName>
    </submittedName>
</protein>
<accession>A0A9P6UGH8</accession>
<dbReference type="Proteomes" id="UP000823405">
    <property type="component" value="Unassembled WGS sequence"/>
</dbReference>
<dbReference type="EMBL" id="JAAAIN010001829">
    <property type="protein sequence ID" value="KAG0299859.1"/>
    <property type="molecule type" value="Genomic_DNA"/>
</dbReference>
<dbReference type="AlphaFoldDB" id="A0A9P6UGH8"/>
<evidence type="ECO:0000313" key="3">
    <source>
        <dbReference type="Proteomes" id="UP000823405"/>
    </source>
</evidence>
<name>A0A9P6UGH8_9FUNG</name>
<keyword evidence="3" id="KW-1185">Reference proteome</keyword>
<evidence type="ECO:0000313" key="2">
    <source>
        <dbReference type="EMBL" id="KAG0299859.1"/>
    </source>
</evidence>
<feature type="region of interest" description="Disordered" evidence="1">
    <location>
        <begin position="182"/>
        <end position="336"/>
    </location>
</feature>
<feature type="compositionally biased region" description="Basic and acidic residues" evidence="1">
    <location>
        <begin position="243"/>
        <end position="262"/>
    </location>
</feature>
<comment type="caution">
    <text evidence="2">The sequence shown here is derived from an EMBL/GenBank/DDBJ whole genome shotgun (WGS) entry which is preliminary data.</text>
</comment>
<feature type="region of interest" description="Disordered" evidence="1">
    <location>
        <begin position="1"/>
        <end position="112"/>
    </location>
</feature>
<proteinExistence type="predicted"/>